<sequence>MATLKRMLRHLCTPRWTLRRAFSAATLHAIEREIRASERLHGGEVRFAVEAALPLPALWQGTTARDRAIDLFASLRMWDTSERNGVLIYLLLADHAVEIVADRGVHALAGAPHWDRVCRRMQRAFGHGSYQRGAVSALRMVTRMLARHYPPVPGRPNELPDKVVVL</sequence>
<accession>A0A7W2EUJ2</accession>
<keyword evidence="3" id="KW-1185">Reference proteome</keyword>
<protein>
    <submittedName>
        <fullName evidence="2">TPM domain-containing protein</fullName>
    </submittedName>
</protein>
<dbReference type="RefSeq" id="WP_182164748.1">
    <property type="nucleotide sequence ID" value="NZ_JACEZT010000011.1"/>
</dbReference>
<evidence type="ECO:0000259" key="1">
    <source>
        <dbReference type="Pfam" id="PF04536"/>
    </source>
</evidence>
<evidence type="ECO:0000313" key="2">
    <source>
        <dbReference type="EMBL" id="MBA5638825.1"/>
    </source>
</evidence>
<dbReference type="Proteomes" id="UP000534388">
    <property type="component" value="Unassembled WGS sequence"/>
</dbReference>
<dbReference type="AlphaFoldDB" id="A0A7W2EUJ2"/>
<dbReference type="Pfam" id="PF04536">
    <property type="entry name" value="TPM_phosphatase"/>
    <property type="match status" value="1"/>
</dbReference>
<feature type="domain" description="TPM" evidence="1">
    <location>
        <begin position="21"/>
        <end position="142"/>
    </location>
</feature>
<dbReference type="InterPro" id="IPR007621">
    <property type="entry name" value="TPM_dom"/>
</dbReference>
<reference evidence="2 3" key="1">
    <citation type="submission" date="2020-07" db="EMBL/GenBank/DDBJ databases">
        <title>Novel species isolated from subtropical streams in China.</title>
        <authorList>
            <person name="Lu H."/>
        </authorList>
    </citation>
    <scope>NUCLEOTIDE SEQUENCE [LARGE SCALE GENOMIC DNA]</scope>
    <source>
        <strain evidence="2 3">LX20W</strain>
    </source>
</reference>
<proteinExistence type="predicted"/>
<dbReference type="PANTHER" id="PTHR30373:SF8">
    <property type="entry name" value="BLL7265 PROTEIN"/>
    <property type="match status" value="1"/>
</dbReference>
<dbReference type="PANTHER" id="PTHR30373">
    <property type="entry name" value="UPF0603 PROTEIN YGCG"/>
    <property type="match status" value="1"/>
</dbReference>
<name>A0A7W2EUJ2_9BURK</name>
<evidence type="ECO:0000313" key="3">
    <source>
        <dbReference type="Proteomes" id="UP000534388"/>
    </source>
</evidence>
<organism evidence="2 3">
    <name type="scientific">Rugamonas brunnea</name>
    <dbReference type="NCBI Taxonomy" id="2758569"/>
    <lineage>
        <taxon>Bacteria</taxon>
        <taxon>Pseudomonadati</taxon>
        <taxon>Pseudomonadota</taxon>
        <taxon>Betaproteobacteria</taxon>
        <taxon>Burkholderiales</taxon>
        <taxon>Oxalobacteraceae</taxon>
        <taxon>Telluria group</taxon>
        <taxon>Rugamonas</taxon>
    </lineage>
</organism>
<gene>
    <name evidence="2" type="ORF">H3H37_17335</name>
</gene>
<comment type="caution">
    <text evidence="2">The sequence shown here is derived from an EMBL/GenBank/DDBJ whole genome shotgun (WGS) entry which is preliminary data.</text>
</comment>
<dbReference type="EMBL" id="JACEZT010000011">
    <property type="protein sequence ID" value="MBA5638825.1"/>
    <property type="molecule type" value="Genomic_DNA"/>
</dbReference>
<dbReference type="Gene3D" id="3.10.310.50">
    <property type="match status" value="1"/>
</dbReference>